<keyword evidence="6 7" id="KW-0472">Membrane</keyword>
<dbReference type="EC" id="2.7.8.-" evidence="9"/>
<evidence type="ECO:0000256" key="3">
    <source>
        <dbReference type="ARBA" id="ARBA00022679"/>
    </source>
</evidence>
<evidence type="ECO:0000256" key="7">
    <source>
        <dbReference type="SAM" id="Phobius"/>
    </source>
</evidence>
<keyword evidence="5 7" id="KW-1133">Transmembrane helix</keyword>
<evidence type="ECO:0000256" key="5">
    <source>
        <dbReference type="ARBA" id="ARBA00022989"/>
    </source>
</evidence>
<dbReference type="InterPro" id="IPR003362">
    <property type="entry name" value="Bact_transf"/>
</dbReference>
<evidence type="ECO:0000256" key="6">
    <source>
        <dbReference type="ARBA" id="ARBA00023136"/>
    </source>
</evidence>
<dbReference type="Pfam" id="PF02397">
    <property type="entry name" value="Bac_transf"/>
    <property type="match status" value="1"/>
</dbReference>
<evidence type="ECO:0000256" key="2">
    <source>
        <dbReference type="ARBA" id="ARBA00006464"/>
    </source>
</evidence>
<dbReference type="Gene3D" id="3.40.50.720">
    <property type="entry name" value="NAD(P)-binding Rossmann-like Domain"/>
    <property type="match status" value="1"/>
</dbReference>
<dbReference type="PANTHER" id="PTHR30576">
    <property type="entry name" value="COLANIC BIOSYNTHESIS UDP-GLUCOSE LIPID CARRIER TRANSFERASE"/>
    <property type="match status" value="1"/>
</dbReference>
<evidence type="ECO:0000256" key="1">
    <source>
        <dbReference type="ARBA" id="ARBA00004141"/>
    </source>
</evidence>
<evidence type="ECO:0000256" key="4">
    <source>
        <dbReference type="ARBA" id="ARBA00022692"/>
    </source>
</evidence>
<protein>
    <submittedName>
        <fullName evidence="9">Sugar transferase</fullName>
        <ecNumber evidence="9">2.7.8.-</ecNumber>
    </submittedName>
</protein>
<dbReference type="NCBIfam" id="TIGR03025">
    <property type="entry name" value="EPS_sugtrans"/>
    <property type="match status" value="1"/>
</dbReference>
<dbReference type="Proteomes" id="UP001174208">
    <property type="component" value="Unassembled WGS sequence"/>
</dbReference>
<comment type="similarity">
    <text evidence="2">Belongs to the bacterial sugar transferase family.</text>
</comment>
<sequence length="510" mass="55890">MTVIRPRQLAGDLSAPSRWSLDRLTEAAAATGPRSANGRSWAHAYLTRLRITDTLIIVGAIGTAFLIRFGPDDIATNLSGFPLQYLAISVAIAVCWTVALSAAHTRDPRIMGLGVTEYRRVASASALTFGVLAIVFLVAKVDIARGYFVLALPIGAVALVGSRWMWRRWLIGQRRYDHYLSRAIVIGAADDVEYVAGQIRDKSGAAYQVVGAAVDDPGLDAIRVKGESVPVVGGLADVTEAAGRLRADTVIVAGQPRGGSRFIRDLGWALEGTATELVLASRLTDVAGPRIHFRPVEGLPLIHVEIPQFEGGKHVLKRLLDVVVSGTAILLLLPFLLIIGLAVRLDSAGPAIFRQERVGRNGSTFTMLKFRSMAIDAEERLAALRAQNEGAGLLFKMKDDPRVTRVGRFIRKYSLDELPQLWNVLVGDMSLVGPRPPLRREVDGYESHVHRRLYIKPGLTGMWQVNGRSDLSWDESVRLDLYYVENWSLTGDLVILWRTARVLLHPTGAY</sequence>
<dbReference type="GO" id="GO:0016740">
    <property type="term" value="F:transferase activity"/>
    <property type="evidence" value="ECO:0007669"/>
    <property type="project" value="UniProtKB-KW"/>
</dbReference>
<dbReference type="RefSeq" id="WP_301209701.1">
    <property type="nucleotide sequence ID" value="NZ_JAROCF010000001.1"/>
</dbReference>
<comment type="subcellular location">
    <subcellularLocation>
        <location evidence="1">Membrane</location>
        <topology evidence="1">Multi-pass membrane protein</topology>
    </subcellularLocation>
</comment>
<feature type="transmembrane region" description="Helical" evidence="7">
    <location>
        <begin position="147"/>
        <end position="166"/>
    </location>
</feature>
<keyword evidence="10" id="KW-1185">Reference proteome</keyword>
<gene>
    <name evidence="9" type="ORF">P5G50_00335</name>
</gene>
<accession>A0ABT8K609</accession>
<feature type="transmembrane region" description="Helical" evidence="7">
    <location>
        <begin position="121"/>
        <end position="141"/>
    </location>
</feature>
<evidence type="ECO:0000313" key="10">
    <source>
        <dbReference type="Proteomes" id="UP001174208"/>
    </source>
</evidence>
<organism evidence="9 10">
    <name type="scientific">Leifsonia williamsii</name>
    <dbReference type="NCBI Taxonomy" id="3035919"/>
    <lineage>
        <taxon>Bacteria</taxon>
        <taxon>Bacillati</taxon>
        <taxon>Actinomycetota</taxon>
        <taxon>Actinomycetes</taxon>
        <taxon>Micrococcales</taxon>
        <taxon>Microbacteriaceae</taxon>
        <taxon>Leifsonia</taxon>
    </lineage>
</organism>
<proteinExistence type="inferred from homology"/>
<dbReference type="Pfam" id="PF13727">
    <property type="entry name" value="CoA_binding_3"/>
    <property type="match status" value="1"/>
</dbReference>
<dbReference type="PANTHER" id="PTHR30576:SF10">
    <property type="entry name" value="SLL5057 PROTEIN"/>
    <property type="match status" value="1"/>
</dbReference>
<reference evidence="9" key="1">
    <citation type="submission" date="2023-06" db="EMBL/GenBank/DDBJ databases">
        <title>MT1 and MT2 Draft Genomes of Novel Species.</title>
        <authorList>
            <person name="Venkateswaran K."/>
        </authorList>
    </citation>
    <scope>NUCLEOTIDE SEQUENCE</scope>
    <source>
        <strain evidence="9">F6_8S_P_1B</strain>
    </source>
</reference>
<feature type="transmembrane region" description="Helical" evidence="7">
    <location>
        <begin position="49"/>
        <end position="69"/>
    </location>
</feature>
<keyword evidence="4 7" id="KW-0812">Transmembrane</keyword>
<dbReference type="EMBL" id="JAROCF010000001">
    <property type="protein sequence ID" value="MDN4612881.1"/>
    <property type="molecule type" value="Genomic_DNA"/>
</dbReference>
<dbReference type="InterPro" id="IPR017475">
    <property type="entry name" value="EPS_sugar_tfrase"/>
</dbReference>
<feature type="transmembrane region" description="Helical" evidence="7">
    <location>
        <begin position="81"/>
        <end position="100"/>
    </location>
</feature>
<evidence type="ECO:0000313" key="9">
    <source>
        <dbReference type="EMBL" id="MDN4612881.1"/>
    </source>
</evidence>
<name>A0ABT8K609_9MICO</name>
<feature type="domain" description="Bacterial sugar transferase" evidence="8">
    <location>
        <begin position="317"/>
        <end position="504"/>
    </location>
</feature>
<keyword evidence="3 9" id="KW-0808">Transferase</keyword>
<comment type="caution">
    <text evidence="9">The sequence shown here is derived from an EMBL/GenBank/DDBJ whole genome shotgun (WGS) entry which is preliminary data.</text>
</comment>
<feature type="transmembrane region" description="Helical" evidence="7">
    <location>
        <begin position="319"/>
        <end position="343"/>
    </location>
</feature>
<evidence type="ECO:0000259" key="8">
    <source>
        <dbReference type="Pfam" id="PF02397"/>
    </source>
</evidence>